<accession>X1THB9</accession>
<organism evidence="1">
    <name type="scientific">marine sediment metagenome</name>
    <dbReference type="NCBI Taxonomy" id="412755"/>
    <lineage>
        <taxon>unclassified sequences</taxon>
        <taxon>metagenomes</taxon>
        <taxon>ecological metagenomes</taxon>
    </lineage>
</organism>
<reference evidence="1" key="1">
    <citation type="journal article" date="2014" name="Front. Microbiol.">
        <title>High frequency of phylogenetically diverse reductive dehalogenase-homologous genes in deep subseafloor sedimentary metagenomes.</title>
        <authorList>
            <person name="Kawai M."/>
            <person name="Futagami T."/>
            <person name="Toyoda A."/>
            <person name="Takaki Y."/>
            <person name="Nishi S."/>
            <person name="Hori S."/>
            <person name="Arai W."/>
            <person name="Tsubouchi T."/>
            <person name="Morono Y."/>
            <person name="Uchiyama I."/>
            <person name="Ito T."/>
            <person name="Fujiyama A."/>
            <person name="Inagaki F."/>
            <person name="Takami H."/>
        </authorList>
    </citation>
    <scope>NUCLEOTIDE SEQUENCE</scope>
    <source>
        <strain evidence="1">Expedition CK06-06</strain>
    </source>
</reference>
<proteinExistence type="predicted"/>
<evidence type="ECO:0000313" key="1">
    <source>
        <dbReference type="EMBL" id="GAI90761.1"/>
    </source>
</evidence>
<protein>
    <submittedName>
        <fullName evidence="1">Uncharacterized protein</fullName>
    </submittedName>
</protein>
<feature type="non-terminal residue" evidence="1">
    <location>
        <position position="142"/>
    </location>
</feature>
<gene>
    <name evidence="1" type="ORF">S12H4_32478</name>
</gene>
<name>X1THB9_9ZZZZ</name>
<comment type="caution">
    <text evidence="1">The sequence shown here is derived from an EMBL/GenBank/DDBJ whole genome shotgun (WGS) entry which is preliminary data.</text>
</comment>
<dbReference type="EMBL" id="BARW01019049">
    <property type="protein sequence ID" value="GAI90761.1"/>
    <property type="molecule type" value="Genomic_DNA"/>
</dbReference>
<sequence length="142" mass="15325">MTAGERLKGWIDGFAVEVKVRLKDWMASWLSFGIEVFFDVLGKAAAPKLKPLIETMEKTGKVPPELQPILDELKEPQGEVGAVFASSASYALIGGAIGKILDAAFLPLAYAANSATRNVILSPLQLLALQLRDKISAEKVDE</sequence>
<dbReference type="AlphaFoldDB" id="X1THB9"/>